<evidence type="ECO:0000256" key="2">
    <source>
        <dbReference type="ARBA" id="ARBA00023125"/>
    </source>
</evidence>
<dbReference type="SMART" id="SM00345">
    <property type="entry name" value="HTH_GNTR"/>
    <property type="match status" value="1"/>
</dbReference>
<dbReference type="Gene3D" id="1.20.120.530">
    <property type="entry name" value="GntR ligand-binding domain-like"/>
    <property type="match status" value="1"/>
</dbReference>
<sequence length="222" mass="25497">MKRLKEDIVQELEFRILSEKYDPGERLPPERDLAAEFAVSRPVIHEALLILEGRGLVTMRPRHGVVVNDFRQEGTLDLLTTLLLHTEEENLNPHVLSSLYRVRALMESDAAVLACNAGKTADWDLLEEIMSFDHHLSNPSELALRDFRIHQQIALISGNIVYPLLINSLRPVYLEYLKNFYGKKGDSREIRDLQRDLLVCFRQSDGEKAGKIMKKLSSYTLE</sequence>
<keyword evidence="1" id="KW-0805">Transcription regulation</keyword>
<dbReference type="Pfam" id="PF07840">
    <property type="entry name" value="FadR_C"/>
    <property type="match status" value="1"/>
</dbReference>
<dbReference type="GO" id="GO:0003677">
    <property type="term" value="F:DNA binding"/>
    <property type="evidence" value="ECO:0007669"/>
    <property type="project" value="UniProtKB-KW"/>
</dbReference>
<dbReference type="PROSITE" id="PS50949">
    <property type="entry name" value="HTH_GNTR"/>
    <property type="match status" value="1"/>
</dbReference>
<keyword evidence="6" id="KW-1185">Reference proteome</keyword>
<dbReference type="PRINTS" id="PR00035">
    <property type="entry name" value="HTHGNTR"/>
</dbReference>
<dbReference type="SUPFAM" id="SSF48008">
    <property type="entry name" value="GntR ligand-binding domain-like"/>
    <property type="match status" value="1"/>
</dbReference>
<dbReference type="Pfam" id="PF00392">
    <property type="entry name" value="GntR"/>
    <property type="match status" value="1"/>
</dbReference>
<evidence type="ECO:0000313" key="6">
    <source>
        <dbReference type="Proteomes" id="UP000587760"/>
    </source>
</evidence>
<keyword evidence="2 5" id="KW-0238">DNA-binding</keyword>
<keyword evidence="3" id="KW-0804">Transcription</keyword>
<dbReference type="InterPro" id="IPR036390">
    <property type="entry name" value="WH_DNA-bd_sf"/>
</dbReference>
<accession>A0A841RBQ1</accession>
<dbReference type="RefSeq" id="WP_184746670.1">
    <property type="nucleotide sequence ID" value="NZ_JACHGJ010000003.1"/>
</dbReference>
<dbReference type="Gene3D" id="1.10.10.10">
    <property type="entry name" value="Winged helix-like DNA-binding domain superfamily/Winged helix DNA-binding domain"/>
    <property type="match status" value="1"/>
</dbReference>
<dbReference type="InterPro" id="IPR000524">
    <property type="entry name" value="Tscrpt_reg_HTH_GntR"/>
</dbReference>
<dbReference type="PANTHER" id="PTHR43537:SF52">
    <property type="entry name" value="FATTY ACID METABOLISM REGULATOR PROTEIN"/>
    <property type="match status" value="1"/>
</dbReference>
<dbReference type="InterPro" id="IPR028374">
    <property type="entry name" value="FadR_C"/>
</dbReference>
<dbReference type="PANTHER" id="PTHR43537">
    <property type="entry name" value="TRANSCRIPTIONAL REGULATOR, GNTR FAMILY"/>
    <property type="match status" value="1"/>
</dbReference>
<feature type="domain" description="HTH gntR-type" evidence="4">
    <location>
        <begin position="2"/>
        <end position="70"/>
    </location>
</feature>
<protein>
    <submittedName>
        <fullName evidence="5">DNA-binding FadR family transcriptional regulator</fullName>
    </submittedName>
</protein>
<dbReference type="InterPro" id="IPR036388">
    <property type="entry name" value="WH-like_DNA-bd_sf"/>
</dbReference>
<dbReference type="Proteomes" id="UP000587760">
    <property type="component" value="Unassembled WGS sequence"/>
</dbReference>
<dbReference type="InterPro" id="IPR008920">
    <property type="entry name" value="TF_FadR/GntR_C"/>
</dbReference>
<dbReference type="AlphaFoldDB" id="A0A841RBQ1"/>
<dbReference type="EMBL" id="JACHGJ010000003">
    <property type="protein sequence ID" value="MBB6480440.1"/>
    <property type="molecule type" value="Genomic_DNA"/>
</dbReference>
<dbReference type="SMART" id="SM00895">
    <property type="entry name" value="FCD"/>
    <property type="match status" value="1"/>
</dbReference>
<dbReference type="GO" id="GO:0019217">
    <property type="term" value="P:regulation of fatty acid metabolic process"/>
    <property type="evidence" value="ECO:0007669"/>
    <property type="project" value="InterPro"/>
</dbReference>
<reference evidence="5 6" key="1">
    <citation type="submission" date="2020-08" db="EMBL/GenBank/DDBJ databases">
        <title>Genomic Encyclopedia of Type Strains, Phase IV (KMG-IV): sequencing the most valuable type-strain genomes for metagenomic binning, comparative biology and taxonomic classification.</title>
        <authorList>
            <person name="Goeker M."/>
        </authorList>
    </citation>
    <scope>NUCLEOTIDE SEQUENCE [LARGE SCALE GENOMIC DNA]</scope>
    <source>
        <strain evidence="5 6">DSM 2461</strain>
    </source>
</reference>
<dbReference type="CDD" id="cd07377">
    <property type="entry name" value="WHTH_GntR"/>
    <property type="match status" value="1"/>
</dbReference>
<dbReference type="SUPFAM" id="SSF46785">
    <property type="entry name" value="Winged helix' DNA-binding domain"/>
    <property type="match status" value="1"/>
</dbReference>
<comment type="caution">
    <text evidence="5">The sequence shown here is derived from an EMBL/GenBank/DDBJ whole genome shotgun (WGS) entry which is preliminary data.</text>
</comment>
<dbReference type="GO" id="GO:0000062">
    <property type="term" value="F:fatty-acyl-CoA binding"/>
    <property type="evidence" value="ECO:0007669"/>
    <property type="project" value="InterPro"/>
</dbReference>
<proteinExistence type="predicted"/>
<gene>
    <name evidence="5" type="ORF">HNR50_002103</name>
</gene>
<evidence type="ECO:0000259" key="4">
    <source>
        <dbReference type="PROSITE" id="PS50949"/>
    </source>
</evidence>
<evidence type="ECO:0000313" key="5">
    <source>
        <dbReference type="EMBL" id="MBB6480440.1"/>
    </source>
</evidence>
<organism evidence="5 6">
    <name type="scientific">Spirochaeta isovalerica</name>
    <dbReference type="NCBI Taxonomy" id="150"/>
    <lineage>
        <taxon>Bacteria</taxon>
        <taxon>Pseudomonadati</taxon>
        <taxon>Spirochaetota</taxon>
        <taxon>Spirochaetia</taxon>
        <taxon>Spirochaetales</taxon>
        <taxon>Spirochaetaceae</taxon>
        <taxon>Spirochaeta</taxon>
    </lineage>
</organism>
<dbReference type="InterPro" id="IPR011711">
    <property type="entry name" value="GntR_C"/>
</dbReference>
<name>A0A841RBQ1_9SPIO</name>
<dbReference type="GO" id="GO:0003700">
    <property type="term" value="F:DNA-binding transcription factor activity"/>
    <property type="evidence" value="ECO:0007669"/>
    <property type="project" value="InterPro"/>
</dbReference>
<evidence type="ECO:0000256" key="1">
    <source>
        <dbReference type="ARBA" id="ARBA00023015"/>
    </source>
</evidence>
<evidence type="ECO:0000256" key="3">
    <source>
        <dbReference type="ARBA" id="ARBA00023163"/>
    </source>
</evidence>